<dbReference type="EMBL" id="JADOUA010000001">
    <property type="protein sequence ID" value="MBG6093610.1"/>
    <property type="molecule type" value="Genomic_DNA"/>
</dbReference>
<feature type="region of interest" description="Disordered" evidence="2">
    <location>
        <begin position="232"/>
        <end position="261"/>
    </location>
</feature>
<feature type="region of interest" description="Disordered" evidence="2">
    <location>
        <begin position="101"/>
        <end position="153"/>
    </location>
</feature>
<dbReference type="RefSeq" id="WP_197015652.1">
    <property type="nucleotide sequence ID" value="NZ_BAABES010000003.1"/>
</dbReference>
<evidence type="ECO:0000313" key="5">
    <source>
        <dbReference type="Proteomes" id="UP000614047"/>
    </source>
</evidence>
<evidence type="ECO:0000256" key="2">
    <source>
        <dbReference type="SAM" id="MobiDB-lite"/>
    </source>
</evidence>
<evidence type="ECO:0000313" key="4">
    <source>
        <dbReference type="EMBL" id="MBG6093610.1"/>
    </source>
</evidence>
<proteinExistence type="predicted"/>
<reference evidence="4" key="1">
    <citation type="submission" date="2020-11" db="EMBL/GenBank/DDBJ databases">
        <title>Sequencing the genomes of 1000 actinobacteria strains.</title>
        <authorList>
            <person name="Klenk H.-P."/>
        </authorList>
    </citation>
    <scope>NUCLEOTIDE SEQUENCE</scope>
    <source>
        <strain evidence="4">DSM 43175</strain>
    </source>
</reference>
<dbReference type="AlphaFoldDB" id="A0A931DPA8"/>
<organism evidence="4 5">
    <name type="scientific">Actinomadura viridis</name>
    <dbReference type="NCBI Taxonomy" id="58110"/>
    <lineage>
        <taxon>Bacteria</taxon>
        <taxon>Bacillati</taxon>
        <taxon>Actinomycetota</taxon>
        <taxon>Actinomycetes</taxon>
        <taxon>Streptosporangiales</taxon>
        <taxon>Thermomonosporaceae</taxon>
        <taxon>Actinomadura</taxon>
    </lineage>
</organism>
<keyword evidence="1" id="KW-0175">Coiled coil</keyword>
<dbReference type="Proteomes" id="UP000614047">
    <property type="component" value="Unassembled WGS sequence"/>
</dbReference>
<name>A0A931DPA8_9ACTN</name>
<sequence>MGVRRDDLERAEESLARLRERLRSEAGRHEPDRDRIWSRIEASMDRSGAAVPEARPGASGRRARGRIAMASLATAAVVGAVGAVGAASGAYWEFTRGGATRPPVTAPPATGPPAAHRPVNGVPSSGDARPDREKGPLSSGGTLDPGSGPHWAQNNLTLRVRDELRALTVTIRVARTERVRATGSWLSLPNGDFRPSTETTADAVVYRWTLLPGRTVRPGSYVLAAQYDRTAGHDPRQDTYTVEGTPRDGPSAAPVTVEGHF</sequence>
<keyword evidence="3" id="KW-1133">Transmembrane helix</keyword>
<feature type="transmembrane region" description="Helical" evidence="3">
    <location>
        <begin position="67"/>
        <end position="92"/>
    </location>
</feature>
<accession>A0A931DPA8</accession>
<keyword evidence="3" id="KW-0812">Transmembrane</keyword>
<evidence type="ECO:0000256" key="3">
    <source>
        <dbReference type="SAM" id="Phobius"/>
    </source>
</evidence>
<keyword evidence="5" id="KW-1185">Reference proteome</keyword>
<feature type="coiled-coil region" evidence="1">
    <location>
        <begin position="1"/>
        <end position="28"/>
    </location>
</feature>
<keyword evidence="3" id="KW-0472">Membrane</keyword>
<gene>
    <name evidence="4" type="ORF">IW256_007723</name>
</gene>
<protein>
    <submittedName>
        <fullName evidence="4">Uncharacterized protein</fullName>
    </submittedName>
</protein>
<comment type="caution">
    <text evidence="4">The sequence shown here is derived from an EMBL/GenBank/DDBJ whole genome shotgun (WGS) entry which is preliminary data.</text>
</comment>
<evidence type="ECO:0000256" key="1">
    <source>
        <dbReference type="SAM" id="Coils"/>
    </source>
</evidence>